<evidence type="ECO:0000256" key="7">
    <source>
        <dbReference type="ARBA" id="ARBA00022822"/>
    </source>
</evidence>
<comment type="pathway">
    <text evidence="3 12">Amino-acid biosynthesis; L-tryptophan biosynthesis; L-tryptophan from chorismate: step 5/5.</text>
</comment>
<evidence type="ECO:0000313" key="15">
    <source>
        <dbReference type="Proteomes" id="UP000242084"/>
    </source>
</evidence>
<dbReference type="PANTHER" id="PTHR48077:SF3">
    <property type="entry name" value="TRYPTOPHAN SYNTHASE"/>
    <property type="match status" value="1"/>
</dbReference>
<evidence type="ECO:0000256" key="2">
    <source>
        <dbReference type="ARBA" id="ARBA00002786"/>
    </source>
</evidence>
<keyword evidence="6 12" id="KW-0028">Amino-acid biosynthesis</keyword>
<dbReference type="GO" id="GO:0005737">
    <property type="term" value="C:cytoplasm"/>
    <property type="evidence" value="ECO:0007669"/>
    <property type="project" value="TreeGrafter"/>
</dbReference>
<dbReference type="PROSITE" id="PS00168">
    <property type="entry name" value="TRP_SYNTHASE_BETA"/>
    <property type="match status" value="1"/>
</dbReference>
<name>A0A239ZC35_9STAP</name>
<dbReference type="EC" id="4.2.1.20" evidence="12"/>
<evidence type="ECO:0000256" key="8">
    <source>
        <dbReference type="ARBA" id="ARBA00022898"/>
    </source>
</evidence>
<evidence type="ECO:0000256" key="3">
    <source>
        <dbReference type="ARBA" id="ARBA00004733"/>
    </source>
</evidence>
<comment type="similarity">
    <text evidence="4 12">Belongs to the TrpB family.</text>
</comment>
<dbReference type="PIRSF" id="PIRSF001413">
    <property type="entry name" value="Trp_syn_beta"/>
    <property type="match status" value="1"/>
</dbReference>
<dbReference type="HAMAP" id="MF_00133">
    <property type="entry name" value="Trp_synth_beta"/>
    <property type="match status" value="1"/>
</dbReference>
<sequence>MVKDIQLEADDLGFFGEFGGQYVPETLMPAVQELNDTYQELKQDPEFHRTLNAYLKDYVGRETPLTYAERYTEELGGAKIYLKREDLNHTGAHKINNALGQALIAKKMGKRKLVAETGAGQHGVASATIAALFDMELIVFMGEEDIERQALNVFRMELLGAKVVPVTDGQGTLSDAVNKALQYWVSNVEDTHYLLGSALGPHPFPTIVRDLQSVIGKEIKTQILEKENKLPDAIVACIGGGSNAIGTFYPFVNDTSVKLYGVEAAGKGNDTNKHALAINKGKPGVLHGSRMYLIQNEDGQVELAHSISAGLDYPGVGPEHSYYHNIGRVEYPNASDKEAMDSLIRFTQLEGIIPAIESAHALSYVEKLAPKMSKDEIIVVTVSGRGDKDMETIRKYMQGEETGQYE</sequence>
<dbReference type="InterPro" id="IPR006653">
    <property type="entry name" value="Trp_synth_b_CS"/>
</dbReference>
<reference evidence="14 15" key="1">
    <citation type="submission" date="2017-06" db="EMBL/GenBank/DDBJ databases">
        <authorList>
            <consortium name="Pathogen Informatics"/>
        </authorList>
    </citation>
    <scope>NUCLEOTIDE SEQUENCE [LARGE SCALE GENOMIC DNA]</scope>
    <source>
        <strain evidence="14 15">NCTC13839</strain>
    </source>
</reference>
<accession>A0A239ZC35</accession>
<keyword evidence="10 12" id="KW-0456">Lyase</keyword>
<dbReference type="SUPFAM" id="SSF53686">
    <property type="entry name" value="Tryptophan synthase beta subunit-like PLP-dependent enzymes"/>
    <property type="match status" value="1"/>
</dbReference>
<dbReference type="FunFam" id="3.40.50.1100:FF:000004">
    <property type="entry name" value="Tryptophan synthase beta chain"/>
    <property type="match status" value="1"/>
</dbReference>
<evidence type="ECO:0000256" key="1">
    <source>
        <dbReference type="ARBA" id="ARBA00001933"/>
    </source>
</evidence>
<gene>
    <name evidence="12 14" type="primary">trpB</name>
    <name evidence="14" type="ORF">SAMEA4384403_01398</name>
</gene>
<comment type="catalytic activity">
    <reaction evidence="11 12">
        <text>(1S,2R)-1-C-(indol-3-yl)glycerol 3-phosphate + L-serine = D-glyceraldehyde 3-phosphate + L-tryptophan + H2O</text>
        <dbReference type="Rhea" id="RHEA:10532"/>
        <dbReference type="ChEBI" id="CHEBI:15377"/>
        <dbReference type="ChEBI" id="CHEBI:33384"/>
        <dbReference type="ChEBI" id="CHEBI:57912"/>
        <dbReference type="ChEBI" id="CHEBI:58866"/>
        <dbReference type="ChEBI" id="CHEBI:59776"/>
        <dbReference type="EC" id="4.2.1.20"/>
    </reaction>
</comment>
<keyword evidence="7 12" id="KW-0822">Tryptophan biosynthesis</keyword>
<keyword evidence="9 12" id="KW-0057">Aromatic amino acid biosynthesis</keyword>
<comment type="subunit">
    <text evidence="5 12">Tetramer of two alpha and two beta chains.</text>
</comment>
<dbReference type="UniPathway" id="UPA00035">
    <property type="reaction ID" value="UER00044"/>
</dbReference>
<dbReference type="Gene3D" id="3.40.50.1100">
    <property type="match status" value="2"/>
</dbReference>
<dbReference type="InterPro" id="IPR006654">
    <property type="entry name" value="Trp_synth_beta"/>
</dbReference>
<dbReference type="Pfam" id="PF00291">
    <property type="entry name" value="PALP"/>
    <property type="match status" value="1"/>
</dbReference>
<evidence type="ECO:0000256" key="5">
    <source>
        <dbReference type="ARBA" id="ARBA00011270"/>
    </source>
</evidence>
<dbReference type="InterPro" id="IPR036052">
    <property type="entry name" value="TrpB-like_PALP_sf"/>
</dbReference>
<dbReference type="OrthoDB" id="9766131at2"/>
<comment type="function">
    <text evidence="2 12">The beta subunit is responsible for the synthesis of L-tryptophan from indole and L-serine.</text>
</comment>
<evidence type="ECO:0000256" key="11">
    <source>
        <dbReference type="ARBA" id="ARBA00049047"/>
    </source>
</evidence>
<evidence type="ECO:0000256" key="4">
    <source>
        <dbReference type="ARBA" id="ARBA00009982"/>
    </source>
</evidence>
<proteinExistence type="inferred from homology"/>
<keyword evidence="15" id="KW-1185">Reference proteome</keyword>
<dbReference type="CDD" id="cd06446">
    <property type="entry name" value="Trp-synth_B"/>
    <property type="match status" value="1"/>
</dbReference>
<feature type="domain" description="Tryptophan synthase beta chain-like PALP" evidence="13">
    <location>
        <begin position="60"/>
        <end position="384"/>
    </location>
</feature>
<comment type="cofactor">
    <cofactor evidence="1 12">
        <name>pyridoxal 5'-phosphate</name>
        <dbReference type="ChEBI" id="CHEBI:597326"/>
    </cofactor>
</comment>
<dbReference type="KEGG" id="sste:SAMEA4384403_1398"/>
<dbReference type="RefSeq" id="WP_095088079.1">
    <property type="nucleotide sequence ID" value="NZ_BMDM01000005.1"/>
</dbReference>
<dbReference type="PANTHER" id="PTHR48077">
    <property type="entry name" value="TRYPTOPHAN SYNTHASE-RELATED"/>
    <property type="match status" value="1"/>
</dbReference>
<keyword evidence="8 12" id="KW-0663">Pyridoxal phosphate</keyword>
<dbReference type="InterPro" id="IPR001926">
    <property type="entry name" value="TrpB-like_PALP"/>
</dbReference>
<evidence type="ECO:0000256" key="12">
    <source>
        <dbReference type="HAMAP-Rule" id="MF_00133"/>
    </source>
</evidence>
<dbReference type="FunFam" id="3.40.50.1100:FF:000001">
    <property type="entry name" value="Tryptophan synthase beta chain"/>
    <property type="match status" value="1"/>
</dbReference>
<dbReference type="Proteomes" id="UP000242084">
    <property type="component" value="Chromosome 1"/>
</dbReference>
<protein>
    <recommendedName>
        <fullName evidence="12">Tryptophan synthase beta chain</fullName>
        <ecNumber evidence="12">4.2.1.20</ecNumber>
    </recommendedName>
</protein>
<dbReference type="NCBIfam" id="TIGR00263">
    <property type="entry name" value="trpB"/>
    <property type="match status" value="1"/>
</dbReference>
<dbReference type="InterPro" id="IPR023026">
    <property type="entry name" value="Trp_synth_beta/beta-like"/>
</dbReference>
<dbReference type="GO" id="GO:0004834">
    <property type="term" value="F:tryptophan synthase activity"/>
    <property type="evidence" value="ECO:0007669"/>
    <property type="project" value="UniProtKB-UniRule"/>
</dbReference>
<evidence type="ECO:0000256" key="10">
    <source>
        <dbReference type="ARBA" id="ARBA00023239"/>
    </source>
</evidence>
<dbReference type="EMBL" id="LT906462">
    <property type="protein sequence ID" value="SNV68457.1"/>
    <property type="molecule type" value="Genomic_DNA"/>
</dbReference>
<evidence type="ECO:0000259" key="13">
    <source>
        <dbReference type="Pfam" id="PF00291"/>
    </source>
</evidence>
<dbReference type="AlphaFoldDB" id="A0A239ZC35"/>
<feature type="modified residue" description="N6-(pyridoxal phosphate)lysine" evidence="12">
    <location>
        <position position="94"/>
    </location>
</feature>
<organism evidence="14 15">
    <name type="scientific">Mammaliicoccus stepanovicii</name>
    <dbReference type="NCBI Taxonomy" id="643214"/>
    <lineage>
        <taxon>Bacteria</taxon>
        <taxon>Bacillati</taxon>
        <taxon>Bacillota</taxon>
        <taxon>Bacilli</taxon>
        <taxon>Bacillales</taxon>
        <taxon>Staphylococcaceae</taxon>
        <taxon>Mammaliicoccus</taxon>
    </lineage>
</organism>
<evidence type="ECO:0000256" key="9">
    <source>
        <dbReference type="ARBA" id="ARBA00023141"/>
    </source>
</evidence>
<evidence type="ECO:0000256" key="6">
    <source>
        <dbReference type="ARBA" id="ARBA00022605"/>
    </source>
</evidence>
<evidence type="ECO:0000313" key="14">
    <source>
        <dbReference type="EMBL" id="SNV68457.1"/>
    </source>
</evidence>